<dbReference type="RefSeq" id="WP_379723735.1">
    <property type="nucleotide sequence ID" value="NZ_JBHSMS010000054.1"/>
</dbReference>
<evidence type="ECO:0000313" key="2">
    <source>
        <dbReference type="Proteomes" id="UP001596031"/>
    </source>
</evidence>
<sequence>MNYRINPTTGTLLTFCHRLQGRTLFAEIAYDRLCSPSEVFGMVVTEQIDGQKLELVSTYRHSSVEHLVRVGKGLLCYHGSDRKVNKKAEKAVVTVRVDEELRVAFEAAVEATGESQAVVMRQLMRFFVGKGPDPRMIR</sequence>
<comment type="caution">
    <text evidence="1">The sequence shown here is derived from an EMBL/GenBank/DDBJ whole genome shotgun (WGS) entry which is preliminary data.</text>
</comment>
<organism evidence="1 2">
    <name type="scientific">Massilia jejuensis</name>
    <dbReference type="NCBI Taxonomy" id="648894"/>
    <lineage>
        <taxon>Bacteria</taxon>
        <taxon>Pseudomonadati</taxon>
        <taxon>Pseudomonadota</taxon>
        <taxon>Betaproteobacteria</taxon>
        <taxon>Burkholderiales</taxon>
        <taxon>Oxalobacteraceae</taxon>
        <taxon>Telluria group</taxon>
        <taxon>Massilia</taxon>
    </lineage>
</organism>
<evidence type="ECO:0008006" key="3">
    <source>
        <dbReference type="Google" id="ProtNLM"/>
    </source>
</evidence>
<dbReference type="Proteomes" id="UP001596031">
    <property type="component" value="Unassembled WGS sequence"/>
</dbReference>
<reference evidence="2" key="1">
    <citation type="journal article" date="2019" name="Int. J. Syst. Evol. Microbiol.">
        <title>The Global Catalogue of Microorganisms (GCM) 10K type strain sequencing project: providing services to taxonomists for standard genome sequencing and annotation.</title>
        <authorList>
            <consortium name="The Broad Institute Genomics Platform"/>
            <consortium name="The Broad Institute Genome Sequencing Center for Infectious Disease"/>
            <person name="Wu L."/>
            <person name="Ma J."/>
        </authorList>
    </citation>
    <scope>NUCLEOTIDE SEQUENCE [LARGE SCALE GENOMIC DNA]</scope>
    <source>
        <strain evidence="2">CCUG 38813</strain>
    </source>
</reference>
<protein>
    <recommendedName>
        <fullName evidence="3">Ribbon-helix-helix CopG family protein</fullName>
    </recommendedName>
</protein>
<name>A0ABW0PMT0_9BURK</name>
<accession>A0ABW0PMT0</accession>
<dbReference type="EMBL" id="JBHSMS010000054">
    <property type="protein sequence ID" value="MFC5512792.1"/>
    <property type="molecule type" value="Genomic_DNA"/>
</dbReference>
<proteinExistence type="predicted"/>
<gene>
    <name evidence="1" type="ORF">ACFPOU_16940</name>
</gene>
<evidence type="ECO:0000313" key="1">
    <source>
        <dbReference type="EMBL" id="MFC5512792.1"/>
    </source>
</evidence>
<keyword evidence="2" id="KW-1185">Reference proteome</keyword>